<name>X0WG11_9ZZZZ</name>
<gene>
    <name evidence="1" type="ORF">S01H1_44982</name>
</gene>
<evidence type="ECO:0000313" key="1">
    <source>
        <dbReference type="EMBL" id="GAG11646.1"/>
    </source>
</evidence>
<comment type="caution">
    <text evidence="1">The sequence shown here is derived from an EMBL/GenBank/DDBJ whole genome shotgun (WGS) entry which is preliminary data.</text>
</comment>
<sequence>MAKVKGPLFSIDARGKIADAMVFGGWKGIPWVREWFKPQNPKSDAQVALRLIFSQGVQAWQGNLSDQQKLDWQTAVDRKGAVMSGFNFFMSEYITDMRNGETPSDDPPAHLLP</sequence>
<reference evidence="1" key="1">
    <citation type="journal article" date="2014" name="Front. Microbiol.">
        <title>High frequency of phylogenetically diverse reductive dehalogenase-homologous genes in deep subseafloor sedimentary metagenomes.</title>
        <authorList>
            <person name="Kawai M."/>
            <person name="Futagami T."/>
            <person name="Toyoda A."/>
            <person name="Takaki Y."/>
            <person name="Nishi S."/>
            <person name="Hori S."/>
            <person name="Arai W."/>
            <person name="Tsubouchi T."/>
            <person name="Morono Y."/>
            <person name="Uchiyama I."/>
            <person name="Ito T."/>
            <person name="Fujiyama A."/>
            <person name="Inagaki F."/>
            <person name="Takami H."/>
        </authorList>
    </citation>
    <scope>NUCLEOTIDE SEQUENCE</scope>
    <source>
        <strain evidence="1">Expedition CK06-06</strain>
    </source>
</reference>
<proteinExistence type="predicted"/>
<organism evidence="1">
    <name type="scientific">marine sediment metagenome</name>
    <dbReference type="NCBI Taxonomy" id="412755"/>
    <lineage>
        <taxon>unclassified sequences</taxon>
        <taxon>metagenomes</taxon>
        <taxon>ecological metagenomes</taxon>
    </lineage>
</organism>
<protein>
    <submittedName>
        <fullName evidence="1">Uncharacterized protein</fullName>
    </submittedName>
</protein>
<dbReference type="AlphaFoldDB" id="X0WG11"/>
<accession>X0WG11</accession>
<dbReference type="EMBL" id="BARS01028715">
    <property type="protein sequence ID" value="GAG11646.1"/>
    <property type="molecule type" value="Genomic_DNA"/>
</dbReference>